<evidence type="ECO:0000256" key="1">
    <source>
        <dbReference type="ARBA" id="ARBA00023015"/>
    </source>
</evidence>
<dbReference type="Gene3D" id="1.10.10.60">
    <property type="entry name" value="Homeodomain-like"/>
    <property type="match status" value="1"/>
</dbReference>
<accession>A0AAV3WC41</accession>
<dbReference type="InterPro" id="IPR032687">
    <property type="entry name" value="AraC-type_N"/>
</dbReference>
<protein>
    <submittedName>
        <fullName evidence="6">AraC family transcriptional regulator</fullName>
    </submittedName>
</protein>
<dbReference type="AlphaFoldDB" id="A0AAV3WC41"/>
<dbReference type="SUPFAM" id="SSF109998">
    <property type="entry name" value="Triger factor/SurA peptide-binding domain-like"/>
    <property type="match status" value="1"/>
</dbReference>
<dbReference type="EMBL" id="BJUJ01000010">
    <property type="protein sequence ID" value="GEK43417.1"/>
    <property type="molecule type" value="Genomic_DNA"/>
</dbReference>
<keyword evidence="4" id="KW-1133">Transmembrane helix</keyword>
<proteinExistence type="predicted"/>
<dbReference type="InterPro" id="IPR027304">
    <property type="entry name" value="Trigger_fact/SurA_dom_sf"/>
</dbReference>
<dbReference type="GO" id="GO:0000976">
    <property type="term" value="F:transcription cis-regulatory region binding"/>
    <property type="evidence" value="ECO:0007669"/>
    <property type="project" value="TreeGrafter"/>
</dbReference>
<keyword evidence="4" id="KW-0812">Transmembrane</keyword>
<evidence type="ECO:0000256" key="2">
    <source>
        <dbReference type="ARBA" id="ARBA00023125"/>
    </source>
</evidence>
<keyword evidence="1" id="KW-0805">Transcription regulation</keyword>
<evidence type="ECO:0000313" key="7">
    <source>
        <dbReference type="Proteomes" id="UP000321274"/>
    </source>
</evidence>
<dbReference type="GO" id="GO:0003700">
    <property type="term" value="F:DNA-binding transcription factor activity"/>
    <property type="evidence" value="ECO:0007669"/>
    <property type="project" value="InterPro"/>
</dbReference>
<reference evidence="6 7" key="1">
    <citation type="submission" date="2019-07" db="EMBL/GenBank/DDBJ databases">
        <title>Whole genome shotgun sequence of Acinetobacter johnsonii NBRC 102197.</title>
        <authorList>
            <person name="Hosoyama A."/>
            <person name="Uohara A."/>
            <person name="Ohji S."/>
            <person name="Ichikawa N."/>
        </authorList>
    </citation>
    <scope>NUCLEOTIDE SEQUENCE [LARGE SCALE GENOMIC DNA]</scope>
    <source>
        <strain evidence="6 7">NBRC 102197</strain>
    </source>
</reference>
<dbReference type="GO" id="GO:0005829">
    <property type="term" value="C:cytosol"/>
    <property type="evidence" value="ECO:0007669"/>
    <property type="project" value="TreeGrafter"/>
</dbReference>
<dbReference type="Pfam" id="PF12833">
    <property type="entry name" value="HTH_18"/>
    <property type="match status" value="1"/>
</dbReference>
<dbReference type="PANTHER" id="PTHR47894">
    <property type="entry name" value="HTH-TYPE TRANSCRIPTIONAL REGULATOR GADX"/>
    <property type="match status" value="1"/>
</dbReference>
<evidence type="ECO:0000256" key="3">
    <source>
        <dbReference type="ARBA" id="ARBA00023163"/>
    </source>
</evidence>
<gene>
    <name evidence="6" type="primary">rrp12</name>
    <name evidence="6" type="ORF">AJO04nite_06750</name>
</gene>
<keyword evidence="2" id="KW-0238">DNA-binding</keyword>
<name>A0AAV3WC41_ACIJO</name>
<dbReference type="InterPro" id="IPR018060">
    <property type="entry name" value="HTH_AraC"/>
</dbReference>
<dbReference type="Proteomes" id="UP000321274">
    <property type="component" value="Unassembled WGS sequence"/>
</dbReference>
<dbReference type="PROSITE" id="PS01124">
    <property type="entry name" value="HTH_ARAC_FAMILY_2"/>
    <property type="match status" value="1"/>
</dbReference>
<evidence type="ECO:0000259" key="5">
    <source>
        <dbReference type="PROSITE" id="PS01124"/>
    </source>
</evidence>
<keyword evidence="3" id="KW-0804">Transcription</keyword>
<dbReference type="InterPro" id="IPR009057">
    <property type="entry name" value="Homeodomain-like_sf"/>
</dbReference>
<feature type="domain" description="HTH araC/xylS-type" evidence="5">
    <location>
        <begin position="252"/>
        <end position="350"/>
    </location>
</feature>
<dbReference type="SUPFAM" id="SSF46689">
    <property type="entry name" value="Homeodomain-like"/>
    <property type="match status" value="1"/>
</dbReference>
<comment type="caution">
    <text evidence="6">The sequence shown here is derived from an EMBL/GenBank/DDBJ whole genome shotgun (WGS) entry which is preliminary data.</text>
</comment>
<keyword evidence="4" id="KW-0472">Membrane</keyword>
<evidence type="ECO:0000256" key="4">
    <source>
        <dbReference type="SAM" id="Phobius"/>
    </source>
</evidence>
<organism evidence="6 7">
    <name type="scientific">Acinetobacter johnsonii</name>
    <dbReference type="NCBI Taxonomy" id="40214"/>
    <lineage>
        <taxon>Bacteria</taxon>
        <taxon>Pseudomonadati</taxon>
        <taxon>Pseudomonadota</taxon>
        <taxon>Gammaproteobacteria</taxon>
        <taxon>Moraxellales</taxon>
        <taxon>Moraxellaceae</taxon>
        <taxon>Acinetobacter</taxon>
    </lineage>
</organism>
<dbReference type="PANTHER" id="PTHR47894:SF1">
    <property type="entry name" value="HTH-TYPE TRANSCRIPTIONAL REGULATOR VQSM"/>
    <property type="match status" value="1"/>
</dbReference>
<dbReference type="SMART" id="SM00342">
    <property type="entry name" value="HTH_ARAC"/>
    <property type="match status" value="1"/>
</dbReference>
<sequence>MLKMHNKNMEATMTASEHANAQKDSISIALVHEALFEAEKQGYTVADILKNAGINSELLSATKARVSVNQYAQLWTELANVMNDEFFGMDRHAMRRGSFQFLSKTLLHTTQLDQAIQHILQFMNLVLDDFSSQLMVQEHYAYIVIYERQQPKRMFSYATYIMLIHALMCWLVGQRVILNQIQLKCDTPTDDIDYKVRFCENIQYQMAENYIQFDANYLKMPIKQDSKSWYQFIQQTPHILLTRYKNPHSTSAQIRRYLMQEPPTQWLELSEIAHHFNMSEATIQRRLKSEGFSYQQLKNDIRRDMAIELLSNSQVSLQDISTELNFHDPSAFHRAFKKWTGVSPGAYRQNKDT</sequence>
<evidence type="ECO:0000313" key="6">
    <source>
        <dbReference type="EMBL" id="GEK43417.1"/>
    </source>
</evidence>
<feature type="transmembrane region" description="Helical" evidence="4">
    <location>
        <begin position="154"/>
        <end position="173"/>
    </location>
</feature>
<dbReference type="Pfam" id="PF12625">
    <property type="entry name" value="Arabinose_bd"/>
    <property type="match status" value="1"/>
</dbReference>